<gene>
    <name evidence="3" type="primary">ybfF</name>
    <name evidence="3" type="ORF">VHP8226_00708</name>
</gene>
<name>A0ABM8ZF44_9VIBR</name>
<comment type="caution">
    <text evidence="3">The sequence shown here is derived from an EMBL/GenBank/DDBJ whole genome shotgun (WGS) entry which is preliminary data.</text>
</comment>
<evidence type="ECO:0000256" key="1">
    <source>
        <dbReference type="ARBA" id="ARBA00022801"/>
    </source>
</evidence>
<dbReference type="InterPro" id="IPR029058">
    <property type="entry name" value="AB_hydrolase_fold"/>
</dbReference>
<evidence type="ECO:0000313" key="3">
    <source>
        <dbReference type="EMBL" id="CAH0525043.1"/>
    </source>
</evidence>
<evidence type="ECO:0000313" key="4">
    <source>
        <dbReference type="Proteomes" id="UP000838160"/>
    </source>
</evidence>
<dbReference type="InterPro" id="IPR000639">
    <property type="entry name" value="Epox_hydrolase-like"/>
</dbReference>
<sequence>MNLHVKHITNNRKMSALLNYKREGQGKPLILLHGLFGDLNNLGVLARDLKQDFDVVSIDLRNHGQSFHRSQHNYPAMAQDVAELLKHLNIDNPIVVGHSMGGKVAMKLCDLPLTIDKLIVLDMAPVKYLQRRHDAVLAGLTEVANNPVPDRRSALALMAKHIELEGVRQFLAKSLDKQDGNMCWKFNLETLKQEYMNILDWQPIEQTDVATLFVKGGDSDYLLSEHQPQIQAQFNNAKAHIIANTGHWLHAEKPIEVLRSMRKFLGH</sequence>
<keyword evidence="1 3" id="KW-0378">Hydrolase</keyword>
<dbReference type="Pfam" id="PF00561">
    <property type="entry name" value="Abhydrolase_1"/>
    <property type="match status" value="1"/>
</dbReference>
<dbReference type="Proteomes" id="UP000838160">
    <property type="component" value="Unassembled WGS sequence"/>
</dbReference>
<organism evidence="3 4">
    <name type="scientific">Vibrio hippocampi</name>
    <dbReference type="NCBI Taxonomy" id="654686"/>
    <lineage>
        <taxon>Bacteria</taxon>
        <taxon>Pseudomonadati</taxon>
        <taxon>Pseudomonadota</taxon>
        <taxon>Gammaproteobacteria</taxon>
        <taxon>Vibrionales</taxon>
        <taxon>Vibrionaceae</taxon>
        <taxon>Vibrio</taxon>
    </lineage>
</organism>
<dbReference type="EC" id="3.1.-.-" evidence="3"/>
<dbReference type="PANTHER" id="PTHR46118">
    <property type="entry name" value="PROTEIN ABHD11"/>
    <property type="match status" value="1"/>
</dbReference>
<dbReference type="InterPro" id="IPR000073">
    <property type="entry name" value="AB_hydrolase_1"/>
</dbReference>
<dbReference type="PRINTS" id="PR00412">
    <property type="entry name" value="EPOXHYDRLASE"/>
</dbReference>
<proteinExistence type="predicted"/>
<dbReference type="PANTHER" id="PTHR46118:SF4">
    <property type="entry name" value="PROTEIN ABHD11"/>
    <property type="match status" value="1"/>
</dbReference>
<accession>A0ABM8ZF44</accession>
<dbReference type="Gene3D" id="3.40.50.1820">
    <property type="entry name" value="alpha/beta hydrolase"/>
    <property type="match status" value="1"/>
</dbReference>
<dbReference type="EMBL" id="CAKLCM010000002">
    <property type="protein sequence ID" value="CAH0525043.1"/>
    <property type="molecule type" value="Genomic_DNA"/>
</dbReference>
<reference evidence="3" key="1">
    <citation type="submission" date="2021-12" db="EMBL/GenBank/DDBJ databases">
        <authorList>
            <person name="Rodrigo-Torres L."/>
            <person name="Arahal R. D."/>
            <person name="Lucena T."/>
        </authorList>
    </citation>
    <scope>NUCLEOTIDE SEQUENCE</scope>
    <source>
        <strain evidence="3">CECT 8226</strain>
    </source>
</reference>
<feature type="domain" description="AB hydrolase-1" evidence="2">
    <location>
        <begin position="27"/>
        <end position="254"/>
    </location>
</feature>
<dbReference type="SUPFAM" id="SSF53474">
    <property type="entry name" value="alpha/beta-Hydrolases"/>
    <property type="match status" value="1"/>
</dbReference>
<dbReference type="GO" id="GO:0016787">
    <property type="term" value="F:hydrolase activity"/>
    <property type="evidence" value="ECO:0007669"/>
    <property type="project" value="UniProtKB-KW"/>
</dbReference>
<protein>
    <submittedName>
        <fullName evidence="3">Esterase YbfF</fullName>
        <ecNumber evidence="3">3.1.-.-</ecNumber>
    </submittedName>
</protein>
<keyword evidence="4" id="KW-1185">Reference proteome</keyword>
<evidence type="ECO:0000259" key="2">
    <source>
        <dbReference type="Pfam" id="PF00561"/>
    </source>
</evidence>